<evidence type="ECO:0000313" key="7">
    <source>
        <dbReference type="Proteomes" id="UP001159364"/>
    </source>
</evidence>
<reference evidence="6 7" key="1">
    <citation type="submission" date="2021-09" db="EMBL/GenBank/DDBJ databases">
        <title>Genomic insights and catalytic innovation underlie evolution of tropane alkaloids biosynthesis.</title>
        <authorList>
            <person name="Wang Y.-J."/>
            <person name="Tian T."/>
            <person name="Huang J.-P."/>
            <person name="Huang S.-X."/>
        </authorList>
    </citation>
    <scope>NUCLEOTIDE SEQUENCE [LARGE SCALE GENOMIC DNA]</scope>
    <source>
        <strain evidence="6">KIB-2018</strain>
        <tissue evidence="6">Leaf</tissue>
    </source>
</reference>
<evidence type="ECO:0000259" key="5">
    <source>
        <dbReference type="Pfam" id="PF00685"/>
    </source>
</evidence>
<accession>A0AAV8SU85</accession>
<feature type="domain" description="Sulfotransferase" evidence="5">
    <location>
        <begin position="88"/>
        <end position="347"/>
    </location>
</feature>
<dbReference type="Gene3D" id="3.40.50.300">
    <property type="entry name" value="P-loop containing nucleotide triphosphate hydrolases"/>
    <property type="match status" value="1"/>
</dbReference>
<organism evidence="6 7">
    <name type="scientific">Erythroxylum novogranatense</name>
    <dbReference type="NCBI Taxonomy" id="1862640"/>
    <lineage>
        <taxon>Eukaryota</taxon>
        <taxon>Viridiplantae</taxon>
        <taxon>Streptophyta</taxon>
        <taxon>Embryophyta</taxon>
        <taxon>Tracheophyta</taxon>
        <taxon>Spermatophyta</taxon>
        <taxon>Magnoliopsida</taxon>
        <taxon>eudicotyledons</taxon>
        <taxon>Gunneridae</taxon>
        <taxon>Pentapetalae</taxon>
        <taxon>rosids</taxon>
        <taxon>fabids</taxon>
        <taxon>Malpighiales</taxon>
        <taxon>Erythroxylaceae</taxon>
        <taxon>Erythroxylum</taxon>
    </lineage>
</organism>
<keyword evidence="2 3" id="KW-0808">Transferase</keyword>
<evidence type="ECO:0000256" key="1">
    <source>
        <dbReference type="ARBA" id="ARBA00005771"/>
    </source>
</evidence>
<evidence type="ECO:0000256" key="4">
    <source>
        <dbReference type="SAM" id="MobiDB-lite"/>
    </source>
</evidence>
<gene>
    <name evidence="6" type="ORF">K2173_024391</name>
</gene>
<comment type="caution">
    <text evidence="6">The sequence shown here is derived from an EMBL/GenBank/DDBJ whole genome shotgun (WGS) entry which is preliminary data.</text>
</comment>
<dbReference type="PANTHER" id="PTHR11783">
    <property type="entry name" value="SULFOTRANSFERASE SULT"/>
    <property type="match status" value="1"/>
</dbReference>
<name>A0AAV8SU85_9ROSI</name>
<dbReference type="Pfam" id="PF00685">
    <property type="entry name" value="Sulfotransfer_1"/>
    <property type="match status" value="1"/>
</dbReference>
<keyword evidence="7" id="KW-1185">Reference proteome</keyword>
<proteinExistence type="inferred from homology"/>
<dbReference type="InterPro" id="IPR000863">
    <property type="entry name" value="Sulfotransferase_dom"/>
</dbReference>
<dbReference type="SUPFAM" id="SSF52540">
    <property type="entry name" value="P-loop containing nucleoside triphosphate hydrolases"/>
    <property type="match status" value="1"/>
</dbReference>
<sequence length="355" mass="41091">MSTSSNTPTSLLVPHFTKPHLTAPPSTGRKEEEDDDEKVTNEFNEFLLSLPREKGWRTPYLYKFQGFWCPPKEIQAIMSFQKHFQAKDTDVVLASVPKSGTTWLKALAFAILNRNRFTDKNRHPLLSSNPHDLVPFFEYKVYANSHVPDLSGVPDPRIFAAHVPFGSLQESIKKSNCRIVYICRNPFDNFTSLWFFINNVRSRSLPPLSTEEIFNMYCNGFVGYGPFWDHMLGYWKESLERPDKVLFLKYEDMKEDVTFYIKKLAKFLGCPFSVQEERDGVVEDIAQLCSFENLKDLEVNKSGNSIIYFENKHLFRKGEVGDWMNYFSPSMVEELRNVMEEKLGGSGLEFKIFTG</sequence>
<evidence type="ECO:0000313" key="6">
    <source>
        <dbReference type="EMBL" id="KAJ8755846.1"/>
    </source>
</evidence>
<dbReference type="InterPro" id="IPR027417">
    <property type="entry name" value="P-loop_NTPase"/>
</dbReference>
<feature type="compositionally biased region" description="Polar residues" evidence="4">
    <location>
        <begin position="1"/>
        <end position="10"/>
    </location>
</feature>
<evidence type="ECO:0000256" key="3">
    <source>
        <dbReference type="RuleBase" id="RU361155"/>
    </source>
</evidence>
<dbReference type="AlphaFoldDB" id="A0AAV8SU85"/>
<evidence type="ECO:0000256" key="2">
    <source>
        <dbReference type="ARBA" id="ARBA00022679"/>
    </source>
</evidence>
<dbReference type="GO" id="GO:0008146">
    <property type="term" value="F:sulfotransferase activity"/>
    <property type="evidence" value="ECO:0007669"/>
    <property type="project" value="InterPro"/>
</dbReference>
<dbReference type="EMBL" id="JAIWQS010000009">
    <property type="protein sequence ID" value="KAJ8755846.1"/>
    <property type="molecule type" value="Genomic_DNA"/>
</dbReference>
<protein>
    <recommendedName>
        <fullName evidence="3">Sulfotransferase</fullName>
        <ecNumber evidence="3">2.8.2.-</ecNumber>
    </recommendedName>
</protein>
<feature type="region of interest" description="Disordered" evidence="4">
    <location>
        <begin position="1"/>
        <end position="38"/>
    </location>
</feature>
<comment type="similarity">
    <text evidence="1 3">Belongs to the sulfotransferase 1 family.</text>
</comment>
<dbReference type="EC" id="2.8.2.-" evidence="3"/>
<dbReference type="Proteomes" id="UP001159364">
    <property type="component" value="Linkage Group LG09"/>
</dbReference>